<dbReference type="Gene3D" id="3.40.30.10">
    <property type="entry name" value="Glutaredoxin"/>
    <property type="match status" value="1"/>
</dbReference>
<comment type="similarity">
    <text evidence="1">Belongs to the thioredoxin family. DsbA subfamily.</text>
</comment>
<dbReference type="PANTHER" id="PTHR13887:SF14">
    <property type="entry name" value="DISULFIDE BOND FORMATION PROTEIN D"/>
    <property type="match status" value="1"/>
</dbReference>
<dbReference type="PANTHER" id="PTHR13887">
    <property type="entry name" value="GLUTATHIONE S-TRANSFERASE KAPPA"/>
    <property type="match status" value="1"/>
</dbReference>
<evidence type="ECO:0000256" key="5">
    <source>
        <dbReference type="ARBA" id="ARBA00023284"/>
    </source>
</evidence>
<organism evidence="7 8">
    <name type="scientific">Ornithinibacillus salinisoli</name>
    <dbReference type="NCBI Taxonomy" id="1848459"/>
    <lineage>
        <taxon>Bacteria</taxon>
        <taxon>Bacillati</taxon>
        <taxon>Bacillota</taxon>
        <taxon>Bacilli</taxon>
        <taxon>Bacillales</taxon>
        <taxon>Bacillaceae</taxon>
        <taxon>Ornithinibacillus</taxon>
    </lineage>
</organism>
<accession>A0ABW4W2T8</accession>
<keyword evidence="8" id="KW-1185">Reference proteome</keyword>
<reference evidence="8" key="1">
    <citation type="journal article" date="2019" name="Int. J. Syst. Evol. Microbiol.">
        <title>The Global Catalogue of Microorganisms (GCM) 10K type strain sequencing project: providing services to taxonomists for standard genome sequencing and annotation.</title>
        <authorList>
            <consortium name="The Broad Institute Genomics Platform"/>
            <consortium name="The Broad Institute Genome Sequencing Center for Infectious Disease"/>
            <person name="Wu L."/>
            <person name="Ma J."/>
        </authorList>
    </citation>
    <scope>NUCLEOTIDE SEQUENCE [LARGE SCALE GENOMIC DNA]</scope>
    <source>
        <strain evidence="8">R28</strain>
    </source>
</reference>
<evidence type="ECO:0000313" key="8">
    <source>
        <dbReference type="Proteomes" id="UP001597383"/>
    </source>
</evidence>
<evidence type="ECO:0000259" key="6">
    <source>
        <dbReference type="PROSITE" id="PS51352"/>
    </source>
</evidence>
<dbReference type="EMBL" id="JBHUHQ010000016">
    <property type="protein sequence ID" value="MFD2045085.1"/>
    <property type="molecule type" value="Genomic_DNA"/>
</dbReference>
<evidence type="ECO:0000256" key="2">
    <source>
        <dbReference type="ARBA" id="ARBA00022729"/>
    </source>
</evidence>
<keyword evidence="3" id="KW-0560">Oxidoreductase</keyword>
<sequence>MKSEKSPFKFVVVVTLLIVALIIALVVINNSNSESNEEKTFDKQPPIEGQPTLGDSDAPVTIVEFGDFKCPACKAWGKNIYPQLISDYVDTGKVKFSFINVLFHGEESQLGSLAAESVYKQNPDAYWDFHKALFKEQPSENHNSSWITTEKILEVADEISGIDRDKLLSAIESNSYMDEVNKDTELVNEFEVELTPTIMVDGTMIEDPFDYDAITNAIENALEEN</sequence>
<dbReference type="RefSeq" id="WP_377557699.1">
    <property type="nucleotide sequence ID" value="NZ_JBHUHQ010000016.1"/>
</dbReference>
<protein>
    <submittedName>
        <fullName evidence="7">DsbA family protein</fullName>
    </submittedName>
</protein>
<dbReference type="InterPro" id="IPR012336">
    <property type="entry name" value="Thioredoxin-like_fold"/>
</dbReference>
<evidence type="ECO:0000313" key="7">
    <source>
        <dbReference type="EMBL" id="MFD2045085.1"/>
    </source>
</evidence>
<dbReference type="PROSITE" id="PS51352">
    <property type="entry name" value="THIOREDOXIN_2"/>
    <property type="match status" value="1"/>
</dbReference>
<name>A0ABW4W2T8_9BACI</name>
<dbReference type="Pfam" id="PF13462">
    <property type="entry name" value="Thioredoxin_4"/>
    <property type="match status" value="1"/>
</dbReference>
<dbReference type="Proteomes" id="UP001597383">
    <property type="component" value="Unassembled WGS sequence"/>
</dbReference>
<keyword evidence="2" id="KW-0732">Signal</keyword>
<dbReference type="InterPro" id="IPR036249">
    <property type="entry name" value="Thioredoxin-like_sf"/>
</dbReference>
<dbReference type="InterPro" id="IPR013766">
    <property type="entry name" value="Thioredoxin_domain"/>
</dbReference>
<evidence type="ECO:0000256" key="1">
    <source>
        <dbReference type="ARBA" id="ARBA00005791"/>
    </source>
</evidence>
<comment type="caution">
    <text evidence="7">The sequence shown here is derived from an EMBL/GenBank/DDBJ whole genome shotgun (WGS) entry which is preliminary data.</text>
</comment>
<evidence type="ECO:0000256" key="4">
    <source>
        <dbReference type="ARBA" id="ARBA00023157"/>
    </source>
</evidence>
<evidence type="ECO:0000256" key="3">
    <source>
        <dbReference type="ARBA" id="ARBA00023002"/>
    </source>
</evidence>
<gene>
    <name evidence="7" type="ORF">ACFSJF_12465</name>
</gene>
<dbReference type="SUPFAM" id="SSF52833">
    <property type="entry name" value="Thioredoxin-like"/>
    <property type="match status" value="1"/>
</dbReference>
<keyword evidence="5" id="KW-0676">Redox-active center</keyword>
<feature type="domain" description="Thioredoxin" evidence="6">
    <location>
        <begin position="38"/>
        <end position="161"/>
    </location>
</feature>
<proteinExistence type="inferred from homology"/>
<keyword evidence="4" id="KW-1015">Disulfide bond</keyword>